<dbReference type="AlphaFoldDB" id="A0A9P7XPU7"/>
<evidence type="ECO:0000256" key="2">
    <source>
        <dbReference type="SAM" id="Phobius"/>
    </source>
</evidence>
<dbReference type="Proteomes" id="UP000707451">
    <property type="component" value="Unassembled WGS sequence"/>
</dbReference>
<dbReference type="OrthoDB" id="2432830at2759"/>
<keyword evidence="2" id="KW-0472">Membrane</keyword>
<feature type="compositionally biased region" description="Low complexity" evidence="1">
    <location>
        <begin position="195"/>
        <end position="224"/>
    </location>
</feature>
<keyword evidence="2" id="KW-0812">Transmembrane</keyword>
<feature type="compositionally biased region" description="Low complexity" evidence="1">
    <location>
        <begin position="265"/>
        <end position="293"/>
    </location>
</feature>
<feature type="region of interest" description="Disordered" evidence="1">
    <location>
        <begin position="92"/>
        <end position="120"/>
    </location>
</feature>
<feature type="compositionally biased region" description="Low complexity" evidence="1">
    <location>
        <begin position="230"/>
        <end position="240"/>
    </location>
</feature>
<reference evidence="3" key="1">
    <citation type="submission" date="2021-06" db="EMBL/GenBank/DDBJ databases">
        <title>Genome Sequence of Mortierella hyaline Strain SCG-10, a Cold-Adapted, Nitrate-Reducing Fungus Isolated from Soil in Minnesota, USA.</title>
        <authorList>
            <person name="Aldossari N."/>
        </authorList>
    </citation>
    <scope>NUCLEOTIDE SEQUENCE</scope>
    <source>
        <strain evidence="3">SCG-10</strain>
    </source>
</reference>
<feature type="region of interest" description="Disordered" evidence="1">
    <location>
        <begin position="265"/>
        <end position="302"/>
    </location>
</feature>
<feature type="transmembrane region" description="Helical" evidence="2">
    <location>
        <begin position="66"/>
        <end position="86"/>
    </location>
</feature>
<evidence type="ECO:0000313" key="4">
    <source>
        <dbReference type="Proteomes" id="UP000707451"/>
    </source>
</evidence>
<sequence length="393" mass="41617">MSSSTISTPSVSSSSATGTASSAFATATTTESTGNSSRNGNTYASCAGMDCSNGSYGLGPLSLKSVFYFVGFLGLVIALFYTIFIVRRRRRHNNRRRDPEMAEHSGATATYRPDSGDEVSPPQYRAYILDQPYTDLESPIVYPDSVHYGTEQGLIQHLAVLQQQERSQLTTAAAAASSPDQDSTDDDNLLRPILTTTMTTTTTTTTTTTVVAPRSSSTTAVAGTTEGGEAETTTSTTITEPAPAHAQTFFTGRHLSILRMGLSNYSHNHSRSSRPNNNRSSSSSSNSSSGSRSTTQQRPVRQMWTNPAQYTESYMIINANGNSTPGSNGSGSPVMPPTLSRLRSMGPPPYIPTSDDEEAPALPPSYNVVVEISSASGTSSTIAATPSSEIAAH</sequence>
<keyword evidence="4" id="KW-1185">Reference proteome</keyword>
<proteinExistence type="predicted"/>
<evidence type="ECO:0000256" key="1">
    <source>
        <dbReference type="SAM" id="MobiDB-lite"/>
    </source>
</evidence>
<evidence type="ECO:0000313" key="3">
    <source>
        <dbReference type="EMBL" id="KAG9065205.1"/>
    </source>
</evidence>
<dbReference type="EMBL" id="JAHRHY010000012">
    <property type="protein sequence ID" value="KAG9065205.1"/>
    <property type="molecule type" value="Genomic_DNA"/>
</dbReference>
<feature type="region of interest" description="Disordered" evidence="1">
    <location>
        <begin position="194"/>
        <end position="244"/>
    </location>
</feature>
<accession>A0A9P7XPU7</accession>
<keyword evidence="2" id="KW-1133">Transmembrane helix</keyword>
<protein>
    <submittedName>
        <fullName evidence="3">Uncharacterized protein</fullName>
    </submittedName>
</protein>
<comment type="caution">
    <text evidence="3">The sequence shown here is derived from an EMBL/GenBank/DDBJ whole genome shotgun (WGS) entry which is preliminary data.</text>
</comment>
<name>A0A9P7XPU7_9FUNG</name>
<organism evidence="3 4">
    <name type="scientific">Linnemannia hyalina</name>
    <dbReference type="NCBI Taxonomy" id="64524"/>
    <lineage>
        <taxon>Eukaryota</taxon>
        <taxon>Fungi</taxon>
        <taxon>Fungi incertae sedis</taxon>
        <taxon>Mucoromycota</taxon>
        <taxon>Mortierellomycotina</taxon>
        <taxon>Mortierellomycetes</taxon>
        <taxon>Mortierellales</taxon>
        <taxon>Mortierellaceae</taxon>
        <taxon>Linnemannia</taxon>
    </lineage>
</organism>
<gene>
    <name evidence="3" type="ORF">KI688_002528</name>
</gene>